<protein>
    <recommendedName>
        <fullName evidence="6">Protein DETOXIFICATION</fullName>
    </recommendedName>
    <alternativeName>
        <fullName evidence="6">Multidrug and toxic compound extrusion protein</fullName>
    </alternativeName>
</protein>
<feature type="transmembrane region" description="Helical" evidence="6">
    <location>
        <begin position="194"/>
        <end position="217"/>
    </location>
</feature>
<evidence type="ECO:0000256" key="1">
    <source>
        <dbReference type="ARBA" id="ARBA00004141"/>
    </source>
</evidence>
<dbReference type="NCBIfam" id="TIGR00797">
    <property type="entry name" value="matE"/>
    <property type="match status" value="1"/>
</dbReference>
<proteinExistence type="inferred from homology"/>
<evidence type="ECO:0000256" key="3">
    <source>
        <dbReference type="ARBA" id="ARBA00022692"/>
    </source>
</evidence>
<feature type="transmembrane region" description="Helical" evidence="6">
    <location>
        <begin position="449"/>
        <end position="472"/>
    </location>
</feature>
<reference evidence="8" key="1">
    <citation type="submission" date="2022-12" db="EMBL/GenBank/DDBJ databases">
        <title>Draft genome assemblies for two species of Escallonia (Escalloniales).</title>
        <authorList>
            <person name="Chanderbali A."/>
            <person name="Dervinis C."/>
            <person name="Anghel I."/>
            <person name="Soltis D."/>
            <person name="Soltis P."/>
            <person name="Zapata F."/>
        </authorList>
    </citation>
    <scope>NUCLEOTIDE SEQUENCE</scope>
    <source>
        <strain evidence="8">UCBG64.0493</strain>
        <tissue evidence="8">Leaf</tissue>
    </source>
</reference>
<feature type="region of interest" description="Disordered" evidence="7">
    <location>
        <begin position="1"/>
        <end position="22"/>
    </location>
</feature>
<keyword evidence="9" id="KW-1185">Reference proteome</keyword>
<dbReference type="InterPro" id="IPR002528">
    <property type="entry name" value="MATE_fam"/>
</dbReference>
<evidence type="ECO:0000313" key="8">
    <source>
        <dbReference type="EMBL" id="KAK3034984.1"/>
    </source>
</evidence>
<keyword evidence="5 6" id="KW-0472">Membrane</keyword>
<organism evidence="8 9">
    <name type="scientific">Escallonia herrerae</name>
    <dbReference type="NCBI Taxonomy" id="1293975"/>
    <lineage>
        <taxon>Eukaryota</taxon>
        <taxon>Viridiplantae</taxon>
        <taxon>Streptophyta</taxon>
        <taxon>Embryophyta</taxon>
        <taxon>Tracheophyta</taxon>
        <taxon>Spermatophyta</taxon>
        <taxon>Magnoliopsida</taxon>
        <taxon>eudicotyledons</taxon>
        <taxon>Gunneridae</taxon>
        <taxon>Pentapetalae</taxon>
        <taxon>asterids</taxon>
        <taxon>campanulids</taxon>
        <taxon>Escalloniales</taxon>
        <taxon>Escalloniaceae</taxon>
        <taxon>Escallonia</taxon>
    </lineage>
</organism>
<dbReference type="Pfam" id="PF01554">
    <property type="entry name" value="MatE"/>
    <property type="match status" value="2"/>
</dbReference>
<evidence type="ECO:0000313" key="9">
    <source>
        <dbReference type="Proteomes" id="UP001188597"/>
    </source>
</evidence>
<feature type="transmembrane region" description="Helical" evidence="6">
    <location>
        <begin position="351"/>
        <end position="370"/>
    </location>
</feature>
<dbReference type="AlphaFoldDB" id="A0AA88WXX8"/>
<evidence type="ECO:0000256" key="6">
    <source>
        <dbReference type="RuleBase" id="RU004914"/>
    </source>
</evidence>
<accession>A0AA88WXX8</accession>
<dbReference type="GO" id="GO:0016020">
    <property type="term" value="C:membrane"/>
    <property type="evidence" value="ECO:0007669"/>
    <property type="project" value="UniProtKB-SubCell"/>
</dbReference>
<feature type="transmembrane region" description="Helical" evidence="6">
    <location>
        <begin position="86"/>
        <end position="107"/>
    </location>
</feature>
<evidence type="ECO:0000256" key="7">
    <source>
        <dbReference type="SAM" id="MobiDB-lite"/>
    </source>
</evidence>
<feature type="compositionally biased region" description="Polar residues" evidence="7">
    <location>
        <begin position="1"/>
        <end position="13"/>
    </location>
</feature>
<evidence type="ECO:0000256" key="4">
    <source>
        <dbReference type="ARBA" id="ARBA00022989"/>
    </source>
</evidence>
<evidence type="ECO:0000256" key="2">
    <source>
        <dbReference type="ARBA" id="ARBA00010199"/>
    </source>
</evidence>
<comment type="caution">
    <text evidence="8">The sequence shown here is derived from an EMBL/GenBank/DDBJ whole genome shotgun (WGS) entry which is preliminary data.</text>
</comment>
<feature type="transmembrane region" description="Helical" evidence="6">
    <location>
        <begin position="163"/>
        <end position="182"/>
    </location>
</feature>
<dbReference type="GO" id="GO:0015297">
    <property type="term" value="F:antiporter activity"/>
    <property type="evidence" value="ECO:0007669"/>
    <property type="project" value="InterPro"/>
</dbReference>
<feature type="transmembrane region" description="Helical" evidence="6">
    <location>
        <begin position="286"/>
        <end position="306"/>
    </location>
</feature>
<keyword evidence="4 6" id="KW-1133">Transmembrane helix</keyword>
<keyword evidence="3 6" id="KW-0812">Transmembrane</keyword>
<sequence length="495" mass="53782">MNNTSSEEANNSPLLEHGHEHEYEGEAREVGWWKKVLDVEEAKNQVLFSLPMIVTNVSYYCIPLVSVMFAGHLGELQLAASNLANSWSTVTGLAFMIGLSGALETLCGQGYGAKLYRMLGVYLQASCIISIFFSFLISIMWLYTEPILILLHQEPSISKEAALYMRYLIPGLFAFGVLHNILRFLQTQSVVMPLVVCSLLPLIVHVGIAYSLVHWTALAFKGAALAASISLWISVLMLGVYVLSAKKFKQTWKGLSVESFGYVVTSLKLALPSAAMVCLEYWAFELLVLLAGLMPNAVITTPLIAMCVNTEAIAYMITYGLSAAASTRVSNELGAGNPDRAKHAMGVTLKLSVLLALLVVSALGLGHNIWSGLFSSSSVIIEEFASMTPLLVFSILFDSVQGVLSGRCLNSAGVARGCGWQHLAVYINLAMFYLIGMPIAAILGFKLKLYAMGLWTGLICGLSCQAGSLLLLTRLTKWTRLEVCEDDPKENPVLA</sequence>
<feature type="transmembrane region" description="Helical" evidence="6">
    <location>
        <begin position="119"/>
        <end position="143"/>
    </location>
</feature>
<dbReference type="GO" id="GO:0042910">
    <property type="term" value="F:xenobiotic transmembrane transporter activity"/>
    <property type="evidence" value="ECO:0007669"/>
    <property type="project" value="InterPro"/>
</dbReference>
<dbReference type="EMBL" id="JAVXUP010000186">
    <property type="protein sequence ID" value="KAK3034984.1"/>
    <property type="molecule type" value="Genomic_DNA"/>
</dbReference>
<dbReference type="InterPro" id="IPR045069">
    <property type="entry name" value="MATE_euk"/>
</dbReference>
<feature type="transmembrane region" description="Helical" evidence="6">
    <location>
        <begin position="390"/>
        <end position="410"/>
    </location>
</feature>
<dbReference type="GO" id="GO:1990961">
    <property type="term" value="P:xenobiotic detoxification by transmembrane export across the plasma membrane"/>
    <property type="evidence" value="ECO:0007669"/>
    <property type="project" value="InterPro"/>
</dbReference>
<dbReference type="CDD" id="cd13132">
    <property type="entry name" value="MATE_eukaryotic"/>
    <property type="match status" value="1"/>
</dbReference>
<feature type="transmembrane region" description="Helical" evidence="6">
    <location>
        <begin position="422"/>
        <end position="443"/>
    </location>
</feature>
<comment type="subcellular location">
    <subcellularLocation>
        <location evidence="1">Membrane</location>
        <topology evidence="1">Multi-pass membrane protein</topology>
    </subcellularLocation>
</comment>
<evidence type="ECO:0000256" key="5">
    <source>
        <dbReference type="ARBA" id="ARBA00023136"/>
    </source>
</evidence>
<dbReference type="Proteomes" id="UP001188597">
    <property type="component" value="Unassembled WGS sequence"/>
</dbReference>
<dbReference type="PANTHER" id="PTHR11206">
    <property type="entry name" value="MULTIDRUG RESISTANCE PROTEIN"/>
    <property type="match status" value="1"/>
</dbReference>
<comment type="similarity">
    <text evidence="2 6">Belongs to the multi antimicrobial extrusion (MATE) (TC 2.A.66.1) family.</text>
</comment>
<feature type="transmembrane region" description="Helical" evidence="6">
    <location>
        <begin position="53"/>
        <end position="74"/>
    </location>
</feature>
<feature type="transmembrane region" description="Helical" evidence="6">
    <location>
        <begin position="223"/>
        <end position="243"/>
    </location>
</feature>
<name>A0AA88WXX8_9ASTE</name>
<gene>
    <name evidence="8" type="ORF">RJ639_033362</name>
</gene>